<comment type="caution">
    <text evidence="8">The sequence shown here is derived from an EMBL/GenBank/DDBJ whole genome shotgun (WGS) entry which is preliminary data.</text>
</comment>
<accession>A0ABV0JPI2</accession>
<dbReference type="PANTHER" id="PTHR15162:SF7">
    <property type="entry name" value="SUCCINYLGLUTAMATE DESUCCINYLASE"/>
    <property type="match status" value="1"/>
</dbReference>
<dbReference type="PANTHER" id="PTHR15162">
    <property type="entry name" value="ASPARTOACYLASE"/>
    <property type="match status" value="1"/>
</dbReference>
<comment type="similarity">
    <text evidence="1 5">Belongs to the AspA/AstE family. Aspartoacylase subfamily.</text>
</comment>
<dbReference type="NCBIfam" id="NF002601">
    <property type="entry name" value="PRK02259.1"/>
    <property type="match status" value="1"/>
</dbReference>
<evidence type="ECO:0000256" key="2">
    <source>
        <dbReference type="ARBA" id="ARBA00022723"/>
    </source>
</evidence>
<sequence>MNQIKRVAIVGGTHGNELTGIYLVKKFERFPNAIARASFESITLLANPKAYAIGRRYVDTDLNRCFHPQDLKNAQLSNYEAIRAKEIYQTLASLPKEQTNLTIDLHTTTANMGLTIIPSTKHPFNLQLAAYLKSVNPSVKVYRWKDENNSPFLRSISELGCAIEVGAVAQGVLDARLFQQTEELIYAILDFVDAYNRGTPFPARDTFTIYQCLQTIDYPRNEDGEIHAMIHPELQFRDYEAIKPSEPMFLTFDGRVIAYQGTSTVYPVFINEAAYYEKGIAMCITQKELVLV</sequence>
<feature type="binding site" evidence="5">
    <location>
        <position position="14"/>
    </location>
    <ligand>
        <name>Zn(2+)</name>
        <dbReference type="ChEBI" id="CHEBI:29105"/>
    </ligand>
</feature>
<dbReference type="InterPro" id="IPR016708">
    <property type="entry name" value="Aspartoacylase"/>
</dbReference>
<organism evidence="8 9">
    <name type="scientific">Funiculus sociatus GB2-A5</name>
    <dbReference type="NCBI Taxonomy" id="2933946"/>
    <lineage>
        <taxon>Bacteria</taxon>
        <taxon>Bacillati</taxon>
        <taxon>Cyanobacteriota</taxon>
        <taxon>Cyanophyceae</taxon>
        <taxon>Coleofasciculales</taxon>
        <taxon>Coleofasciculaceae</taxon>
        <taxon>Funiculus</taxon>
    </lineage>
</organism>
<keyword evidence="3 5" id="KW-0378">Hydrolase</keyword>
<feature type="binding site" evidence="5">
    <location>
        <position position="17"/>
    </location>
    <ligand>
        <name>Zn(2+)</name>
        <dbReference type="ChEBI" id="CHEBI:29105"/>
    </ligand>
</feature>
<dbReference type="SUPFAM" id="SSF53187">
    <property type="entry name" value="Zn-dependent exopeptidases"/>
    <property type="match status" value="1"/>
</dbReference>
<dbReference type="Gene3D" id="2.20.25.160">
    <property type="match status" value="1"/>
</dbReference>
<comment type="cofactor">
    <cofactor evidence="5">
        <name>Zn(2+)</name>
        <dbReference type="ChEBI" id="CHEBI:29105"/>
    </cofactor>
    <text evidence="5">Binds 1 zinc ion per subunit.</text>
</comment>
<protein>
    <recommendedName>
        <fullName evidence="5">Probable aspartoacylase</fullName>
        <ecNumber evidence="5">3.5.1.15</ecNumber>
    </recommendedName>
</protein>
<feature type="binding site" evidence="5">
    <location>
        <position position="106"/>
    </location>
    <ligand>
        <name>Zn(2+)</name>
        <dbReference type="ChEBI" id="CHEBI:29105"/>
    </ligand>
</feature>
<dbReference type="Gene3D" id="3.40.630.10">
    <property type="entry name" value="Zn peptidases"/>
    <property type="match status" value="1"/>
</dbReference>
<dbReference type="GO" id="GO:0019807">
    <property type="term" value="F:aspartoacylase activity"/>
    <property type="evidence" value="ECO:0007669"/>
    <property type="project" value="UniProtKB-EC"/>
</dbReference>
<feature type="binding site" evidence="5">
    <location>
        <position position="275"/>
    </location>
    <ligand>
        <name>substrate</name>
    </ligand>
</feature>
<dbReference type="HAMAP" id="MF_00704">
    <property type="entry name" value="Aspartoacylase"/>
    <property type="match status" value="1"/>
</dbReference>
<dbReference type="PIRSF" id="PIRSF018001">
    <property type="entry name" value="Aspartoacylase"/>
    <property type="match status" value="1"/>
</dbReference>
<keyword evidence="2 5" id="KW-0479">Metal-binding</keyword>
<dbReference type="InterPro" id="IPR055438">
    <property type="entry name" value="AstE_AspA_cat"/>
</dbReference>
<dbReference type="CDD" id="cd06909">
    <property type="entry name" value="M14_ASPA"/>
    <property type="match status" value="1"/>
</dbReference>
<proteinExistence type="inferred from homology"/>
<evidence type="ECO:0000256" key="5">
    <source>
        <dbReference type="HAMAP-Rule" id="MF_00704"/>
    </source>
</evidence>
<gene>
    <name evidence="8" type="ORF">NDI37_13025</name>
</gene>
<evidence type="ECO:0000259" key="7">
    <source>
        <dbReference type="Pfam" id="PF24827"/>
    </source>
</evidence>
<dbReference type="EMBL" id="JAMPKK010000025">
    <property type="protein sequence ID" value="MEP0865390.1"/>
    <property type="molecule type" value="Genomic_DNA"/>
</dbReference>
<keyword evidence="4 5" id="KW-0862">Zinc</keyword>
<feature type="binding site" evidence="5">
    <location>
        <position position="56"/>
    </location>
    <ligand>
        <name>substrate</name>
    </ligand>
</feature>
<dbReference type="RefSeq" id="WP_190426278.1">
    <property type="nucleotide sequence ID" value="NZ_JAMPKK010000025.1"/>
</dbReference>
<dbReference type="Pfam" id="PF04952">
    <property type="entry name" value="AstE_AspA_hybrid"/>
    <property type="match status" value="1"/>
</dbReference>
<feature type="domain" description="Succinylglutamate desuccinylase/Aspartoacylase catalytic" evidence="7">
    <location>
        <begin position="4"/>
        <end position="191"/>
    </location>
</feature>
<keyword evidence="9" id="KW-1185">Reference proteome</keyword>
<name>A0ABV0JPI2_9CYAN</name>
<reference evidence="8 9" key="1">
    <citation type="submission" date="2022-04" db="EMBL/GenBank/DDBJ databases">
        <title>Positive selection, recombination, and allopatry shape intraspecific diversity of widespread and dominant cyanobacteria.</title>
        <authorList>
            <person name="Wei J."/>
            <person name="Shu W."/>
            <person name="Hu C."/>
        </authorList>
    </citation>
    <scope>NUCLEOTIDE SEQUENCE [LARGE SCALE GENOMIC DNA]</scope>
    <source>
        <strain evidence="8 9">GB2-A5</strain>
    </source>
</reference>
<evidence type="ECO:0000256" key="4">
    <source>
        <dbReference type="ARBA" id="ARBA00022833"/>
    </source>
</evidence>
<feature type="domain" description="AstE/AspA barrel-sandwich hybrid" evidence="6">
    <location>
        <begin position="206"/>
        <end position="287"/>
    </location>
</feature>
<evidence type="ECO:0000256" key="1">
    <source>
        <dbReference type="ARBA" id="ARBA00006173"/>
    </source>
</evidence>
<evidence type="ECO:0000313" key="9">
    <source>
        <dbReference type="Proteomes" id="UP001442494"/>
    </source>
</evidence>
<dbReference type="Proteomes" id="UP001442494">
    <property type="component" value="Unassembled WGS sequence"/>
</dbReference>
<dbReference type="Pfam" id="PF24827">
    <property type="entry name" value="AstE_AspA_cat"/>
    <property type="match status" value="1"/>
</dbReference>
<dbReference type="InterPro" id="IPR050178">
    <property type="entry name" value="AspA/AstE_fam"/>
</dbReference>
<feature type="binding site" evidence="5">
    <location>
        <begin position="63"/>
        <end position="64"/>
    </location>
    <ligand>
        <name>substrate</name>
    </ligand>
</feature>
<feature type="binding site" evidence="5">
    <location>
        <position position="164"/>
    </location>
    <ligand>
        <name>substrate</name>
    </ligand>
</feature>
<evidence type="ECO:0000256" key="3">
    <source>
        <dbReference type="ARBA" id="ARBA00022801"/>
    </source>
</evidence>
<comment type="catalytic activity">
    <reaction evidence="5">
        <text>an N-acyl-L-aspartate + H2O = a carboxylate + L-aspartate</text>
        <dbReference type="Rhea" id="RHEA:10872"/>
        <dbReference type="ChEBI" id="CHEBI:15377"/>
        <dbReference type="ChEBI" id="CHEBI:29067"/>
        <dbReference type="ChEBI" id="CHEBI:29991"/>
        <dbReference type="ChEBI" id="CHEBI:58497"/>
        <dbReference type="EC" id="3.5.1.15"/>
    </reaction>
</comment>
<dbReference type="InterPro" id="IPR007036">
    <property type="entry name" value="Aste_AspA_hybrid_dom"/>
</dbReference>
<evidence type="ECO:0000259" key="6">
    <source>
        <dbReference type="Pfam" id="PF04952"/>
    </source>
</evidence>
<evidence type="ECO:0000313" key="8">
    <source>
        <dbReference type="EMBL" id="MEP0865390.1"/>
    </source>
</evidence>
<dbReference type="EC" id="3.5.1.15" evidence="5"/>